<dbReference type="Proteomes" id="UP001190700">
    <property type="component" value="Unassembled WGS sequence"/>
</dbReference>
<name>A0AAE0KTH2_9CHLO</name>
<evidence type="ECO:0000256" key="1">
    <source>
        <dbReference type="SAM" id="Phobius"/>
    </source>
</evidence>
<protein>
    <submittedName>
        <fullName evidence="2">Uncharacterized protein</fullName>
    </submittedName>
</protein>
<gene>
    <name evidence="2" type="ORF">CYMTET_31098</name>
</gene>
<keyword evidence="1" id="KW-0812">Transmembrane</keyword>
<organism evidence="2 3">
    <name type="scientific">Cymbomonas tetramitiformis</name>
    <dbReference type="NCBI Taxonomy" id="36881"/>
    <lineage>
        <taxon>Eukaryota</taxon>
        <taxon>Viridiplantae</taxon>
        <taxon>Chlorophyta</taxon>
        <taxon>Pyramimonadophyceae</taxon>
        <taxon>Pyramimonadales</taxon>
        <taxon>Pyramimonadaceae</taxon>
        <taxon>Cymbomonas</taxon>
    </lineage>
</organism>
<keyword evidence="1" id="KW-0472">Membrane</keyword>
<accession>A0AAE0KTH2</accession>
<feature type="transmembrane region" description="Helical" evidence="1">
    <location>
        <begin position="55"/>
        <end position="78"/>
    </location>
</feature>
<feature type="transmembrane region" description="Helical" evidence="1">
    <location>
        <begin position="6"/>
        <end position="34"/>
    </location>
</feature>
<feature type="non-terminal residue" evidence="2">
    <location>
        <position position="1"/>
    </location>
</feature>
<comment type="caution">
    <text evidence="2">The sequence shown here is derived from an EMBL/GenBank/DDBJ whole genome shotgun (WGS) entry which is preliminary data.</text>
</comment>
<dbReference type="EMBL" id="LGRX02018365">
    <property type="protein sequence ID" value="KAK3259925.1"/>
    <property type="molecule type" value="Genomic_DNA"/>
</dbReference>
<dbReference type="AlphaFoldDB" id="A0AAE0KTH2"/>
<keyword evidence="1" id="KW-1133">Transmembrane helix</keyword>
<evidence type="ECO:0000313" key="3">
    <source>
        <dbReference type="Proteomes" id="UP001190700"/>
    </source>
</evidence>
<proteinExistence type="predicted"/>
<sequence length="262" mass="28431">EMMNLIFMTLLFASSMPMLLPITAAMLGVSYWVDKCELLRLSKEPPTYSGHMAKMALNLLGLASTLHLLLAIWAFTLWETEADASYKPFLETPVTLFCDLWKSLPSPLDDLFGLFDTETAPDRVLRQPGAPLVAALVSICGGKLFMVAAESGKHLLEKLRGKEDGTNVEGLPPLDVALRTGALLGPKTYDVCANPKYAEAYVVVAWDSSSTQVVAVRGKAKEEDSSNRDMQDRVKGFGLNFGSFFGLGSKTKPPTDAIPPAA</sequence>
<keyword evidence="3" id="KW-1185">Reference proteome</keyword>
<reference evidence="2 3" key="1">
    <citation type="journal article" date="2015" name="Genome Biol. Evol.">
        <title>Comparative Genomics of a Bacterivorous Green Alga Reveals Evolutionary Causalities and Consequences of Phago-Mixotrophic Mode of Nutrition.</title>
        <authorList>
            <person name="Burns J.A."/>
            <person name="Paasch A."/>
            <person name="Narechania A."/>
            <person name="Kim E."/>
        </authorList>
    </citation>
    <scope>NUCLEOTIDE SEQUENCE [LARGE SCALE GENOMIC DNA]</scope>
    <source>
        <strain evidence="2 3">PLY_AMNH</strain>
    </source>
</reference>
<evidence type="ECO:0000313" key="2">
    <source>
        <dbReference type="EMBL" id="KAK3259925.1"/>
    </source>
</evidence>